<keyword evidence="1" id="KW-0812">Transmembrane</keyword>
<keyword evidence="1" id="KW-1133">Transmembrane helix</keyword>
<evidence type="ECO:0000256" key="1">
    <source>
        <dbReference type="SAM" id="Phobius"/>
    </source>
</evidence>
<keyword evidence="1" id="KW-0472">Membrane</keyword>
<feature type="transmembrane region" description="Helical" evidence="1">
    <location>
        <begin position="9"/>
        <end position="28"/>
    </location>
</feature>
<organism evidence="2 3">
    <name type="scientific">Brotonthovivens ammoniilytica</name>
    <dbReference type="NCBI Taxonomy" id="2981725"/>
    <lineage>
        <taxon>Bacteria</taxon>
        <taxon>Bacillati</taxon>
        <taxon>Bacillota</taxon>
        <taxon>Clostridia</taxon>
        <taxon>Lachnospirales</taxon>
        <taxon>Lachnospiraceae</taxon>
        <taxon>Brotonthovivens</taxon>
    </lineage>
</organism>
<feature type="transmembrane region" description="Helical" evidence="1">
    <location>
        <begin position="34"/>
        <end position="52"/>
    </location>
</feature>
<sequence>MKWTSIIKISIDVAMYLLFLLLMGQYLLRDAPHEWLGVTAGILFILHNIFNYKWYTAIFKGRYNAIRIAQTAVNLLLLLTVFGCMLSGIFSSQYIFSVGNGGTIELGRFLHLVTTAWAFILMSVHLGLHWTNFIGIAQKITINPKTQIFFRWFFRLIVIFLCIYGVYLFIDRRFWEELFHLIDYQKEYDESKTFLIYLMESVIMSSLFTAVTYYIKKFALYKKQSHRKKTD</sequence>
<dbReference type="Proteomes" id="UP001652442">
    <property type="component" value="Unassembled WGS sequence"/>
</dbReference>
<feature type="transmembrane region" description="Helical" evidence="1">
    <location>
        <begin position="149"/>
        <end position="170"/>
    </location>
</feature>
<reference evidence="2 3" key="1">
    <citation type="journal article" date="2021" name="ISME Commun">
        <title>Automated analysis of genomic sequences facilitates high-throughput and comprehensive description of bacteria.</title>
        <authorList>
            <person name="Hitch T.C.A."/>
        </authorList>
    </citation>
    <scope>NUCLEOTIDE SEQUENCE [LARGE SCALE GENOMIC DNA]</scope>
    <source>
        <strain evidence="2 3">Sanger_109</strain>
    </source>
</reference>
<protein>
    <submittedName>
        <fullName evidence="2">DUF4405 domain-containing protein</fullName>
    </submittedName>
</protein>
<evidence type="ECO:0000313" key="2">
    <source>
        <dbReference type="EMBL" id="MCU6763512.1"/>
    </source>
</evidence>
<feature type="transmembrane region" description="Helical" evidence="1">
    <location>
        <begin position="73"/>
        <end position="96"/>
    </location>
</feature>
<keyword evidence="3" id="KW-1185">Reference proteome</keyword>
<feature type="transmembrane region" description="Helical" evidence="1">
    <location>
        <begin position="194"/>
        <end position="215"/>
    </location>
</feature>
<evidence type="ECO:0000313" key="3">
    <source>
        <dbReference type="Proteomes" id="UP001652442"/>
    </source>
</evidence>
<dbReference type="RefSeq" id="WP_158426145.1">
    <property type="nucleotide sequence ID" value="NZ_JAOQJQ010000007.1"/>
</dbReference>
<name>A0ABT2TN32_9FIRM</name>
<dbReference type="EMBL" id="JAOQJQ010000007">
    <property type="protein sequence ID" value="MCU6763512.1"/>
    <property type="molecule type" value="Genomic_DNA"/>
</dbReference>
<proteinExistence type="predicted"/>
<accession>A0ABT2TN32</accession>
<feature type="transmembrane region" description="Helical" evidence="1">
    <location>
        <begin position="116"/>
        <end position="137"/>
    </location>
</feature>
<comment type="caution">
    <text evidence="2">The sequence shown here is derived from an EMBL/GenBank/DDBJ whole genome shotgun (WGS) entry which is preliminary data.</text>
</comment>
<gene>
    <name evidence="2" type="ORF">OCV88_14445</name>
</gene>